<dbReference type="PANTHER" id="PTHR43316:SF3">
    <property type="entry name" value="HALOACID DEHALOGENASE, TYPE II (AFU_ORTHOLOGUE AFUA_2G07750)-RELATED"/>
    <property type="match status" value="1"/>
</dbReference>
<evidence type="ECO:0000313" key="2">
    <source>
        <dbReference type="EMBL" id="SDN34819.1"/>
    </source>
</evidence>
<dbReference type="STRING" id="745820.SAMN04488053_101550"/>
<dbReference type="AlphaFoldDB" id="A0A1H0AN49"/>
<gene>
    <name evidence="2" type="ORF">SAMN04488053_101550</name>
</gene>
<dbReference type="CDD" id="cd01427">
    <property type="entry name" value="HAD_like"/>
    <property type="match status" value="1"/>
</dbReference>
<proteinExistence type="predicted"/>
<dbReference type="InterPro" id="IPR051540">
    <property type="entry name" value="S-2-haloacid_dehalogenase"/>
</dbReference>
<dbReference type="PANTHER" id="PTHR43316">
    <property type="entry name" value="HYDROLASE, HALOACID DELAHOGENASE-RELATED"/>
    <property type="match status" value="1"/>
</dbReference>
<dbReference type="SUPFAM" id="SSF56784">
    <property type="entry name" value="HAD-like"/>
    <property type="match status" value="1"/>
</dbReference>
<dbReference type="NCBIfam" id="TIGR01549">
    <property type="entry name" value="HAD-SF-IA-v1"/>
    <property type="match status" value="1"/>
</dbReference>
<sequence length="257" mass="28975">MGHPFLHNNLLAKEKRIHMKAILFDLDGTLLPMDTEAFIKNYTKELAPKVAHIVEPDQFIKALWTGTEAMMSNKDAAKTNETVFMNAFLPIAEVEKDEIWPVLDNFYNYDFASFSYLTSPTSSAREIVNTALTKGYKVAIATNPVFPKVAIEHRLEWAGLKDLPLDHVTYYENSYYTKPHTEYYQSIAEELGVNTNDCVMVGNDKQEDMAAGNCGMKTYLVHGHVIDRGTDSFAVNDEGTLEQLTKDISDNTGIFKT</sequence>
<dbReference type="SFLD" id="SFLDG01129">
    <property type="entry name" value="C1.5:_HAD__Beta-PGM__Phosphata"/>
    <property type="match status" value="1"/>
</dbReference>
<dbReference type="Gene3D" id="3.40.50.1000">
    <property type="entry name" value="HAD superfamily/HAD-like"/>
    <property type="match status" value="1"/>
</dbReference>
<dbReference type="GO" id="GO:0016787">
    <property type="term" value="F:hydrolase activity"/>
    <property type="evidence" value="ECO:0007669"/>
    <property type="project" value="UniProtKB-KW"/>
</dbReference>
<dbReference type="PRINTS" id="PR00413">
    <property type="entry name" value="HADHALOGNASE"/>
</dbReference>
<dbReference type="Pfam" id="PF00702">
    <property type="entry name" value="Hydrolase"/>
    <property type="match status" value="1"/>
</dbReference>
<dbReference type="Proteomes" id="UP000198778">
    <property type="component" value="Unassembled WGS sequence"/>
</dbReference>
<keyword evidence="1" id="KW-0378">Hydrolase</keyword>
<evidence type="ECO:0000313" key="3">
    <source>
        <dbReference type="Proteomes" id="UP000198778"/>
    </source>
</evidence>
<evidence type="ECO:0000256" key="1">
    <source>
        <dbReference type="ARBA" id="ARBA00022801"/>
    </source>
</evidence>
<keyword evidence="3" id="KW-1185">Reference proteome</keyword>
<protein>
    <submittedName>
        <fullName evidence="2">Haloacid dehalogenase superfamily, subfamily IA, variant 1 with third motif having Dx(3-4)D or Dx(3-4)E</fullName>
    </submittedName>
</protein>
<dbReference type="EMBL" id="FNIL01000001">
    <property type="protein sequence ID" value="SDN34819.1"/>
    <property type="molecule type" value="Genomic_DNA"/>
</dbReference>
<dbReference type="InterPro" id="IPR036412">
    <property type="entry name" value="HAD-like_sf"/>
</dbReference>
<dbReference type="InterPro" id="IPR006439">
    <property type="entry name" value="HAD-SF_hydro_IA"/>
</dbReference>
<name>A0A1H0AN49_9BACI</name>
<organism evidence="2 3">
    <name type="scientific">Alkalicoccus daliensis</name>
    <dbReference type="NCBI Taxonomy" id="745820"/>
    <lineage>
        <taxon>Bacteria</taxon>
        <taxon>Bacillati</taxon>
        <taxon>Bacillota</taxon>
        <taxon>Bacilli</taxon>
        <taxon>Bacillales</taxon>
        <taxon>Bacillaceae</taxon>
        <taxon>Alkalicoccus</taxon>
    </lineage>
</organism>
<accession>A0A1H0AN49</accession>
<dbReference type="SFLD" id="SFLDS00003">
    <property type="entry name" value="Haloacid_Dehalogenase"/>
    <property type="match status" value="1"/>
</dbReference>
<reference evidence="3" key="1">
    <citation type="submission" date="2016-10" db="EMBL/GenBank/DDBJ databases">
        <authorList>
            <person name="Varghese N."/>
            <person name="Submissions S."/>
        </authorList>
    </citation>
    <scope>NUCLEOTIDE SEQUENCE [LARGE SCALE GENOMIC DNA]</scope>
    <source>
        <strain evidence="3">CGMCC 1.10369</strain>
    </source>
</reference>
<dbReference type="InterPro" id="IPR023214">
    <property type="entry name" value="HAD_sf"/>
</dbReference>